<feature type="region of interest" description="Disordered" evidence="7">
    <location>
        <begin position="1394"/>
        <end position="1579"/>
    </location>
</feature>
<evidence type="ECO:0000256" key="3">
    <source>
        <dbReference type="ARBA" id="ARBA00022512"/>
    </source>
</evidence>
<dbReference type="InterPro" id="IPR008456">
    <property type="entry name" value="Collagen-bd_dom"/>
</dbReference>
<dbReference type="SUPFAM" id="SSF49478">
    <property type="entry name" value="Cna protein B-type domain"/>
    <property type="match status" value="3"/>
</dbReference>
<feature type="region of interest" description="Disordered" evidence="7">
    <location>
        <begin position="37"/>
        <end position="180"/>
    </location>
</feature>
<feature type="domain" description="Collagen binding" evidence="11">
    <location>
        <begin position="874"/>
        <end position="992"/>
    </location>
</feature>
<feature type="domain" description="Collagen binding" evidence="11">
    <location>
        <begin position="722"/>
        <end position="847"/>
    </location>
</feature>
<feature type="domain" description="SpaA-like prealbumin fold" evidence="12">
    <location>
        <begin position="1308"/>
        <end position="1395"/>
    </location>
</feature>
<reference evidence="14 15" key="1">
    <citation type="submission" date="2013-03" db="EMBL/GenBank/DDBJ databases">
        <title>Assembly of a new bacterial strain Brevibacillus borstelensis AK1.</title>
        <authorList>
            <person name="Rajan I."/>
            <person name="PoliReddy D."/>
            <person name="Sugumar T."/>
            <person name="Rathinam K."/>
            <person name="Alqarawi S."/>
            <person name="Khalil A.B."/>
            <person name="Sivakumar N."/>
        </authorList>
    </citation>
    <scope>NUCLEOTIDE SEQUENCE [LARGE SCALE GENOMIC DNA]</scope>
    <source>
        <strain evidence="14 15">AK1</strain>
    </source>
</reference>
<dbReference type="InterPro" id="IPR041033">
    <property type="entry name" value="SpaA_PFL_dom_1"/>
</dbReference>
<dbReference type="Proteomes" id="UP000012081">
    <property type="component" value="Unassembled WGS sequence"/>
</dbReference>
<dbReference type="Gene3D" id="2.60.40.3440">
    <property type="match status" value="1"/>
</dbReference>
<accession>M8D662</accession>
<evidence type="ECO:0000256" key="7">
    <source>
        <dbReference type="SAM" id="MobiDB-lite"/>
    </source>
</evidence>
<feature type="domain" description="SpaA-like prealbumin fold" evidence="12">
    <location>
        <begin position="1117"/>
        <end position="1204"/>
    </location>
</feature>
<feature type="domain" description="SpaA-like prealbumin fold" evidence="12">
    <location>
        <begin position="1025"/>
        <end position="1112"/>
    </location>
</feature>
<evidence type="ECO:0000259" key="11">
    <source>
        <dbReference type="Pfam" id="PF05737"/>
    </source>
</evidence>
<evidence type="ECO:0000313" key="15">
    <source>
        <dbReference type="Proteomes" id="UP000012081"/>
    </source>
</evidence>
<feature type="domain" description="Collagen binding" evidence="11">
    <location>
        <begin position="458"/>
        <end position="577"/>
    </location>
</feature>
<dbReference type="STRING" id="1300222.I532_15491"/>
<gene>
    <name evidence="14" type="ORF">I532_15491</name>
</gene>
<evidence type="ECO:0000256" key="4">
    <source>
        <dbReference type="ARBA" id="ARBA00022525"/>
    </source>
</evidence>
<feature type="compositionally biased region" description="Low complexity" evidence="7">
    <location>
        <begin position="58"/>
        <end position="127"/>
    </location>
</feature>
<dbReference type="PANTHER" id="PTHR36108">
    <property type="entry name" value="COLOSSIN-B-RELATED"/>
    <property type="match status" value="1"/>
</dbReference>
<evidence type="ECO:0000259" key="13">
    <source>
        <dbReference type="Pfam" id="PF17961"/>
    </source>
</evidence>
<comment type="subcellular location">
    <subcellularLocation>
        <location evidence="1">Secreted</location>
        <location evidence="1">Cell wall</location>
        <topology evidence="1">Peptidoglycan-anchor</topology>
    </subcellularLocation>
</comment>
<feature type="domain" description="SpaA-like prealbumin fold" evidence="12">
    <location>
        <begin position="1215"/>
        <end position="1303"/>
    </location>
</feature>
<dbReference type="InterPro" id="IPR047589">
    <property type="entry name" value="DUF11_rpt"/>
</dbReference>
<dbReference type="OrthoDB" id="2056845at2"/>
<keyword evidence="15" id="KW-1185">Reference proteome</keyword>
<feature type="domain" description="SDR-like Ig" evidence="13">
    <location>
        <begin position="204"/>
        <end position="292"/>
    </location>
</feature>
<dbReference type="Pfam" id="PF17802">
    <property type="entry name" value="SpaA"/>
    <property type="match status" value="4"/>
</dbReference>
<dbReference type="InterPro" id="IPR019931">
    <property type="entry name" value="LPXTG_anchor"/>
</dbReference>
<dbReference type="Gene3D" id="2.60.40.740">
    <property type="match status" value="5"/>
</dbReference>
<evidence type="ECO:0000259" key="10">
    <source>
        <dbReference type="Pfam" id="PF00746"/>
    </source>
</evidence>
<name>M8D662_9BACL</name>
<feature type="compositionally biased region" description="Pro residues" evidence="7">
    <location>
        <begin position="162"/>
        <end position="176"/>
    </location>
</feature>
<keyword evidence="5 9" id="KW-0732">Signal</keyword>
<keyword evidence="8" id="KW-1133">Transmembrane helix</keyword>
<dbReference type="SUPFAM" id="SSF49401">
    <property type="entry name" value="Bacterial adhesins"/>
    <property type="match status" value="6"/>
</dbReference>
<feature type="chain" id="PRO_5004095077" description="Gram-positive cocci surface proteins LPxTG domain-containing protein" evidence="9">
    <location>
        <begin position="30"/>
        <end position="1657"/>
    </location>
</feature>
<feature type="domain" description="Gram-positive cocci surface proteins LPxTG" evidence="10">
    <location>
        <begin position="1615"/>
        <end position="1652"/>
    </location>
</feature>
<dbReference type="GO" id="GO:0007155">
    <property type="term" value="P:cell adhesion"/>
    <property type="evidence" value="ECO:0007669"/>
    <property type="project" value="InterPro"/>
</dbReference>
<feature type="transmembrane region" description="Helical" evidence="8">
    <location>
        <begin position="1631"/>
        <end position="1648"/>
    </location>
</feature>
<feature type="compositionally biased region" description="Pro residues" evidence="7">
    <location>
        <begin position="1408"/>
        <end position="1444"/>
    </location>
</feature>
<keyword evidence="6" id="KW-0572">Peptidoglycan-anchor</keyword>
<comment type="caution">
    <text evidence="14">The sequence shown here is derived from an EMBL/GenBank/DDBJ whole genome shotgun (WGS) entry which is preliminary data.</text>
</comment>
<dbReference type="PANTHER" id="PTHR36108:SF13">
    <property type="entry name" value="COLOSSIN-B-RELATED"/>
    <property type="match status" value="1"/>
</dbReference>
<evidence type="ECO:0000256" key="5">
    <source>
        <dbReference type="ARBA" id="ARBA00022729"/>
    </source>
</evidence>
<evidence type="ECO:0000256" key="8">
    <source>
        <dbReference type="SAM" id="Phobius"/>
    </source>
</evidence>
<evidence type="ECO:0000313" key="14">
    <source>
        <dbReference type="EMBL" id="EMT51759.1"/>
    </source>
</evidence>
<feature type="compositionally biased region" description="Pro residues" evidence="7">
    <location>
        <begin position="1508"/>
        <end position="1527"/>
    </location>
</feature>
<evidence type="ECO:0000256" key="2">
    <source>
        <dbReference type="ARBA" id="ARBA00007257"/>
    </source>
</evidence>
<dbReference type="PATRIC" id="fig|1300222.3.peg.3243"/>
<dbReference type="Pfam" id="PF17961">
    <property type="entry name" value="Big_8"/>
    <property type="match status" value="1"/>
</dbReference>
<dbReference type="GO" id="GO:0005518">
    <property type="term" value="F:collagen binding"/>
    <property type="evidence" value="ECO:0007669"/>
    <property type="project" value="InterPro"/>
</dbReference>
<evidence type="ECO:0000259" key="12">
    <source>
        <dbReference type="Pfam" id="PF17802"/>
    </source>
</evidence>
<protein>
    <recommendedName>
        <fullName evidence="16">Gram-positive cocci surface proteins LPxTG domain-containing protein</fullName>
    </recommendedName>
</protein>
<keyword evidence="3" id="KW-0134">Cell wall</keyword>
<dbReference type="Pfam" id="PF17963">
    <property type="entry name" value="Big_9"/>
    <property type="match status" value="1"/>
</dbReference>
<dbReference type="InterPro" id="IPR013783">
    <property type="entry name" value="Ig-like_fold"/>
</dbReference>
<keyword evidence="8" id="KW-0812">Transmembrane</keyword>
<feature type="compositionally biased region" description="Basic and acidic residues" evidence="7">
    <location>
        <begin position="1445"/>
        <end position="1465"/>
    </location>
</feature>
<dbReference type="RefSeq" id="WP_003389335.1">
    <property type="nucleotide sequence ID" value="NZ_APBN01000006.1"/>
</dbReference>
<dbReference type="Gene3D" id="2.60.40.1280">
    <property type="match status" value="1"/>
</dbReference>
<evidence type="ECO:0000256" key="1">
    <source>
        <dbReference type="ARBA" id="ARBA00004168"/>
    </source>
</evidence>
<dbReference type="InterPro" id="IPR008966">
    <property type="entry name" value="Adhesion_dom_sf"/>
</dbReference>
<dbReference type="InterPro" id="IPR011252">
    <property type="entry name" value="Fibrogen-bd_dom1"/>
</dbReference>
<comment type="similarity">
    <text evidence="2">Belongs to the serine-aspartate repeat-containing protein (SDr) family.</text>
</comment>
<feature type="domain" description="Collagen binding" evidence="11">
    <location>
        <begin position="317"/>
        <end position="433"/>
    </location>
</feature>
<organism evidence="14 15">
    <name type="scientific">Brevibacillus borstelensis AK1</name>
    <dbReference type="NCBI Taxonomy" id="1300222"/>
    <lineage>
        <taxon>Bacteria</taxon>
        <taxon>Bacillati</taxon>
        <taxon>Bacillota</taxon>
        <taxon>Bacilli</taxon>
        <taxon>Bacillales</taxon>
        <taxon>Paenibacillaceae</taxon>
        <taxon>Brevibacillus</taxon>
    </lineage>
</organism>
<dbReference type="Pfam" id="PF00746">
    <property type="entry name" value="Gram_pos_anchor"/>
    <property type="match status" value="1"/>
</dbReference>
<dbReference type="Pfam" id="PF05737">
    <property type="entry name" value="Collagen_bind"/>
    <property type="match status" value="4"/>
</dbReference>
<evidence type="ECO:0000256" key="6">
    <source>
        <dbReference type="ARBA" id="ARBA00023088"/>
    </source>
</evidence>
<proteinExistence type="inferred from homology"/>
<dbReference type="Gene3D" id="2.60.40.10">
    <property type="entry name" value="Immunoglobulins"/>
    <property type="match status" value="4"/>
</dbReference>
<sequence length="1657" mass="181308">MWQRKKLLSVYLVFALLVNLFLPSAFVSANEVPMNAGITSEEGAPTSGEVSEPGTDQEPGAENPEPGAENPEPGGENPEPGAENPEPGAENPVPGGENPVPGGENPEPGAENPEPGAENPEPGTENPQPGTENPQPGTENPQPGTENPQPGTENPGTGTNPVPDPPPPPPPPAPPVEPEKSPENIITKVAMKDEEGNNITEIRPDQGSMVKIIFDWHLPEGHTYKGGDTFTFDLPDKFKVDRLLDGPLTGDVGTFEVTPEGTVTFTFSEDVENDEFVGTFEVWRTFDESKFSGGTKQQIEFPFGETINVHFKANIREEMDKQGTAKKMNPSEIDWVVDFNKGEQKITGATFQDSIPAGLELVSSSVEVYELEVMLDGSVRQGSAVTIQPTVSGNQFQLVFGDIDKAYRVKYKTNILEAKNTTYTNNVSVTGGSYAKDDSASVSVAFSEPLAKKSLDYKSSTQTLTWSIEYNYNEQVIAPGSAWIVDTFETEQTQEFLKDTLKVYEVTIDENGKATRGNQVASNEYIIDDTLPNGFKLDFPNGVQSAYEIIYDTKAKDRVRKSVNVTNKAEMYDGTTKQATKGMYQVIFWKDAKNEDINYSTKTILWKMYLNYDNYQMDEVVITDHYKGQGIELDKDSLKISGLTEGTDYTIEPINNYREGFTIKFNHPISTKVDIEYKTKFDPNYFNAHDITNHGKLTWLENGVSYEREDSATVSSDRYTKNNGNKTGTYNPKTKTITWIIDVNYNLQEINQAVIKDFYQGEQTFVKESLKVNRLNLQGGADQVEVKEELPSSAYSFEGGLKNSEGHEGFALTFKDPINSAYRITYQTSLKGHEVLAEYMNDATMSDGGGPALFAQSASVKPKHGGEYILKQGKQGTGADAENAFWTIYLNRNQSWIDAGAKVTDKLSDNQVLLPESFQLYQTVVDANGVVSKGEPADPADYELKVLTPADGEHSFELIFKKPIESAYILEYKSFIIAENGEYIKNSAAFAGRTSLADDGSGQGGIKVNLSGAGGGAFPAGKAFIKIVKTDAASGELLAGATFELYDKTGKMLLETLVTDEQGVAVTKKKYSFKEYVLKEKSAPSGYLVDEAYASGKLIAFKEDKEISVTNQKGDWSFKLTKVDSEDGEKKLEGAVFKLQRKNGDKFEDVADHTSLVTDANGELYLAKLEPGDYQLIETSAPKGYKMDETPIPFTIRPNQTAVIPWTMKNVANRGSVELVKVDEFDHNITLAGAVFELRDADGKTLQSNLSTDENGKLVIPDLKAGKYQFVEITAPTDYLVSQETLEFEIVNEGEVVQKIFTNKLIPGSATLTKVDSNRPDVKLEGAQFRVLDENKKPILSGLSTDKNGELHVPDLRPGLYYFEETRAPSGYVIKDRLTEFEIKKNEITTVTIGNVRYSGGGGGGTPPVDPPNPPVDPPNPPVDPPNPPVDPPNPPVDPPNPPVDPEKPEKPEKPGKDKPDRPDRDEPEEKPEIPGVPSKPSKPGEPSMPEVPVTPTPVEPTPEKPVDPTPVTPVDPEPTTPSPSVPTSPTKPVEKVDKPVGSVKVPEGGTPTIGKQPKHGTVTVDPSGKWVYTPNGGKKQKDSFSIIVKDKDGNEEEMLYEVDGDVPTGGIHPDKAAKKVLPKTGEESHLPLQLAGAGLIVLGAWLYRRTRSMRNM</sequence>
<dbReference type="NCBIfam" id="TIGR01451">
    <property type="entry name" value="B_ant_repeat"/>
    <property type="match status" value="1"/>
</dbReference>
<feature type="compositionally biased region" description="Polar residues" evidence="7">
    <location>
        <begin position="128"/>
        <end position="160"/>
    </location>
</feature>
<keyword evidence="4" id="KW-0964">Secreted</keyword>
<feature type="signal peptide" evidence="9">
    <location>
        <begin position="1"/>
        <end position="29"/>
    </location>
</feature>
<keyword evidence="8" id="KW-0472">Membrane</keyword>
<dbReference type="NCBIfam" id="TIGR01167">
    <property type="entry name" value="LPXTG_anchor"/>
    <property type="match status" value="1"/>
</dbReference>
<evidence type="ECO:0000256" key="9">
    <source>
        <dbReference type="SAM" id="SignalP"/>
    </source>
</evidence>
<dbReference type="InterPro" id="IPR041171">
    <property type="entry name" value="SDR_Ig"/>
</dbReference>
<evidence type="ECO:0008006" key="16">
    <source>
        <dbReference type="Google" id="ProtNLM"/>
    </source>
</evidence>
<dbReference type="EMBL" id="APBN01000006">
    <property type="protein sequence ID" value="EMT51759.1"/>
    <property type="molecule type" value="Genomic_DNA"/>
</dbReference>